<name>A0A8A7K4I6_9FIRM</name>
<dbReference type="GO" id="GO:0046872">
    <property type="term" value="F:metal ion binding"/>
    <property type="evidence" value="ECO:0007669"/>
    <property type="project" value="InterPro"/>
</dbReference>
<dbReference type="InterPro" id="IPR008334">
    <property type="entry name" value="5'-Nucleotdase_C"/>
</dbReference>
<reference evidence="5" key="1">
    <citation type="submission" date="2019-12" db="EMBL/GenBank/DDBJ databases">
        <authorList>
            <person name="zhang j."/>
            <person name="sun C.M."/>
        </authorList>
    </citation>
    <scope>NUCLEOTIDE SEQUENCE</scope>
    <source>
        <strain evidence="5">NS-1</strain>
    </source>
</reference>
<organism evidence="5 6">
    <name type="scientific">Iocasia fonsfrigidae</name>
    <dbReference type="NCBI Taxonomy" id="2682810"/>
    <lineage>
        <taxon>Bacteria</taxon>
        <taxon>Bacillati</taxon>
        <taxon>Bacillota</taxon>
        <taxon>Clostridia</taxon>
        <taxon>Halanaerobiales</taxon>
        <taxon>Halanaerobiaceae</taxon>
        <taxon>Iocasia</taxon>
    </lineage>
</organism>
<dbReference type="PROSITE" id="PS00786">
    <property type="entry name" value="5_NUCLEOTIDASE_2"/>
    <property type="match status" value="1"/>
</dbReference>
<dbReference type="SUPFAM" id="SSF56300">
    <property type="entry name" value="Metallo-dependent phosphatases"/>
    <property type="match status" value="2"/>
</dbReference>
<dbReference type="GO" id="GO:0009166">
    <property type="term" value="P:nucleotide catabolic process"/>
    <property type="evidence" value="ECO:0007669"/>
    <property type="project" value="InterPro"/>
</dbReference>
<feature type="domain" description="5'-Nucleotidase C-terminal" evidence="4">
    <location>
        <begin position="952"/>
        <end position="1097"/>
    </location>
</feature>
<dbReference type="SUPFAM" id="SSF55816">
    <property type="entry name" value="5'-nucleotidase (syn. UDP-sugar hydrolase), C-terminal domain"/>
    <property type="match status" value="2"/>
</dbReference>
<dbReference type="InterPro" id="IPR036907">
    <property type="entry name" value="5'-Nucleotdase_C_sf"/>
</dbReference>
<dbReference type="CDD" id="cd00845">
    <property type="entry name" value="MPP_UshA_N_like"/>
    <property type="match status" value="1"/>
</dbReference>
<feature type="chain" id="PRO_5038504827" evidence="2">
    <location>
        <begin position="28"/>
        <end position="1149"/>
    </location>
</feature>
<feature type="domain" description="Calcineurin-like phosphoesterase" evidence="3">
    <location>
        <begin position="35"/>
        <end position="254"/>
    </location>
</feature>
<dbReference type="KEGG" id="ifn:GM661_00765"/>
<dbReference type="PRINTS" id="PR01607">
    <property type="entry name" value="APYRASEFAMLY"/>
</dbReference>
<feature type="domain" description="Calcineurin-like phosphoesterase" evidence="3">
    <location>
        <begin position="665"/>
        <end position="877"/>
    </location>
</feature>
<accession>A0A8A7K4I6</accession>
<evidence type="ECO:0000313" key="6">
    <source>
        <dbReference type="Proteomes" id="UP000665020"/>
    </source>
</evidence>
<dbReference type="GO" id="GO:0000166">
    <property type="term" value="F:nucleotide binding"/>
    <property type="evidence" value="ECO:0007669"/>
    <property type="project" value="InterPro"/>
</dbReference>
<sequence length="1149" mass="128498">MIKFNKTWKSAILLLVFLLSFTALILAADKEVHITILGTTDVHGNIMNYDYYGVHTYSQGFAMVNTMVKRIKSENPNTILIDAGDLIQGTPLTYYYGKKMKPDKNYPMTKIMNLMGYSAGAVGNHEFNYGQDTLHKIIDTADFPVLSANIIKESDSSLEFTPYTIIDVKGVKVAILGLTTQATTASEIEGLRILNPLDVAKEYVKKLKEEEKVDLVFISAHFGLDPEEREGNYARPIAQEVPGVDGILTGHDHAFVDIEEMGPGGYTVPILMPYKWGRALARYDFYLKRDNAKWVIDRDKTEHQVYDLRKMELEPDQEILLAGQSYHQETLEYTGTVIGTATADFKKGYQDEIKGISQGKLQDTPLVNLVNAVQMKYAEADISLAAEFAATANIKKGDITINDLSSIYIYENYLYGIKITGSELKKLLEFEARYYRQVKDGDATIAFNDSIPGYNYDMFKGITFDIDLSKPAPESAADLEDGKQFRIYNLKKDGKLVKDNDKFILALNDYRFQSWGKKMHGGFLYAMGIKSKEEAMKRVVFSSQEKYGDEGQVRNLMISYVKGKGTISPLVDDNWHLTGFDFSDLVGRDEMVQLINEGIISVPTKGRFGVNYQAINLYEKPEKEEISLISEKTNIPVKLLEKFQTKGELYKNVVILRDNYKKVSILSINDFHGALAQGGSNIGSSRLAGAIKSEKVKNPDGTIIVSAGDNYQGSAMSNLLYGEPVSAAFREMGIEASAVGNHEFDWGDDRINRWGEEGGFPFVAANIYDKRTGEPVSWAKPYVFIERKGAVIAFIGIATPETAYKTLKANVENYEFRDPVETLKTWVPILQMAGSDAMVALTHCGAFQDKDGSITGEAVDLTYVKGVDAVISAHTHQKVSGYVNGKPLVQAYKYGRTLGKLEFIFDQNDRLISAKPSIDNLYKRQDELKDDPETLRIYNKYNNEMKPVLERVIGKTTVNLRHDRYEGPSLLGEWATEVMKEKASVQIAMTNGGGLRTSIPAGEITVGKMYEVMPFDNTLFTMKLSGADIRANIEHGILNEDIGWIQVSGVKVVYNPDEETGNRIISITLEDGTPLEMDKYYTVVTNDFMATGGDDYKFENARKAVNTFIPLRETLIEAVEKSGTLSPVKKNWIIELKKITLLTHLKIAG</sequence>
<keyword evidence="1 2" id="KW-0732">Signal</keyword>
<keyword evidence="6" id="KW-1185">Reference proteome</keyword>
<dbReference type="InterPro" id="IPR006179">
    <property type="entry name" value="5_nucleotidase/apyrase"/>
</dbReference>
<dbReference type="InterPro" id="IPR029052">
    <property type="entry name" value="Metallo-depent_PP-like"/>
</dbReference>
<dbReference type="Gene3D" id="3.90.780.10">
    <property type="entry name" value="5'-Nucleotidase, C-terminal domain"/>
    <property type="match status" value="2"/>
</dbReference>
<dbReference type="Gene3D" id="3.60.21.10">
    <property type="match status" value="2"/>
</dbReference>
<dbReference type="PANTHER" id="PTHR11575:SF24">
    <property type="entry name" value="5'-NUCLEOTIDASE"/>
    <property type="match status" value="1"/>
</dbReference>
<dbReference type="Pfam" id="PF00149">
    <property type="entry name" value="Metallophos"/>
    <property type="match status" value="2"/>
</dbReference>
<evidence type="ECO:0000259" key="4">
    <source>
        <dbReference type="Pfam" id="PF02872"/>
    </source>
</evidence>
<dbReference type="Pfam" id="PF02872">
    <property type="entry name" value="5_nucleotid_C"/>
    <property type="match status" value="2"/>
</dbReference>
<dbReference type="GO" id="GO:0016788">
    <property type="term" value="F:hydrolase activity, acting on ester bonds"/>
    <property type="evidence" value="ECO:0007669"/>
    <property type="project" value="InterPro"/>
</dbReference>
<dbReference type="InterPro" id="IPR006146">
    <property type="entry name" value="5'-Nucleotdase_CS"/>
</dbReference>
<feature type="domain" description="5'-Nucleotidase C-terminal" evidence="4">
    <location>
        <begin position="338"/>
        <end position="515"/>
    </location>
</feature>
<dbReference type="Proteomes" id="UP000665020">
    <property type="component" value="Chromosome"/>
</dbReference>
<evidence type="ECO:0000259" key="3">
    <source>
        <dbReference type="Pfam" id="PF00149"/>
    </source>
</evidence>
<gene>
    <name evidence="5" type="ORF">GM661_00765</name>
</gene>
<dbReference type="InterPro" id="IPR004843">
    <property type="entry name" value="Calcineurin-like_PHP"/>
</dbReference>
<protein>
    <submittedName>
        <fullName evidence="5">2',3'-cyclic-nucleotide 2'-phosphodiesterase</fullName>
    </submittedName>
</protein>
<proteinExistence type="predicted"/>
<dbReference type="EMBL" id="CP046640">
    <property type="protein sequence ID" value="QTL96606.1"/>
    <property type="molecule type" value="Genomic_DNA"/>
</dbReference>
<dbReference type="PANTHER" id="PTHR11575">
    <property type="entry name" value="5'-NUCLEOTIDASE-RELATED"/>
    <property type="match status" value="1"/>
</dbReference>
<dbReference type="RefSeq" id="WP_230868323.1">
    <property type="nucleotide sequence ID" value="NZ_CP046640.1"/>
</dbReference>
<feature type="signal peptide" evidence="2">
    <location>
        <begin position="1"/>
        <end position="27"/>
    </location>
</feature>
<evidence type="ECO:0000313" key="5">
    <source>
        <dbReference type="EMBL" id="QTL96606.1"/>
    </source>
</evidence>
<dbReference type="AlphaFoldDB" id="A0A8A7K4I6"/>
<evidence type="ECO:0000256" key="1">
    <source>
        <dbReference type="ARBA" id="ARBA00022729"/>
    </source>
</evidence>
<evidence type="ECO:0000256" key="2">
    <source>
        <dbReference type="SAM" id="SignalP"/>
    </source>
</evidence>